<name>A0A919Q8Y2_9ACTN</name>
<reference evidence="2" key="1">
    <citation type="submission" date="2021-01" db="EMBL/GenBank/DDBJ databases">
        <title>Whole genome shotgun sequence of Acrocarpospora phusangensis NBRC 108782.</title>
        <authorList>
            <person name="Komaki H."/>
            <person name="Tamura T."/>
        </authorList>
    </citation>
    <scope>NUCLEOTIDE SEQUENCE</scope>
    <source>
        <strain evidence="2">NBRC 108782</strain>
    </source>
</reference>
<keyword evidence="1" id="KW-0472">Membrane</keyword>
<keyword evidence="3" id="KW-1185">Reference proteome</keyword>
<accession>A0A919Q8Y2</accession>
<protein>
    <recommendedName>
        <fullName evidence="4">Transmembrane protein</fullName>
    </recommendedName>
</protein>
<dbReference type="Proteomes" id="UP000640052">
    <property type="component" value="Unassembled WGS sequence"/>
</dbReference>
<feature type="transmembrane region" description="Helical" evidence="1">
    <location>
        <begin position="35"/>
        <end position="61"/>
    </location>
</feature>
<sequence length="96" mass="10540">MRAPAFTRESRVPYTHSVVLHIAGLPAEPSASANIFVSVLSSVLVLVVLFVIFLGCVAVLSTDIERCKRAEKILRAMLKFLVDIVRAIIGLFRSQT</sequence>
<evidence type="ECO:0000256" key="1">
    <source>
        <dbReference type="SAM" id="Phobius"/>
    </source>
</evidence>
<evidence type="ECO:0000313" key="2">
    <source>
        <dbReference type="EMBL" id="GIH22017.1"/>
    </source>
</evidence>
<keyword evidence="1" id="KW-1133">Transmembrane helix</keyword>
<dbReference type="EMBL" id="BOOA01000002">
    <property type="protein sequence ID" value="GIH22017.1"/>
    <property type="molecule type" value="Genomic_DNA"/>
</dbReference>
<organism evidence="2 3">
    <name type="scientific">Acrocarpospora phusangensis</name>
    <dbReference type="NCBI Taxonomy" id="1070424"/>
    <lineage>
        <taxon>Bacteria</taxon>
        <taxon>Bacillati</taxon>
        <taxon>Actinomycetota</taxon>
        <taxon>Actinomycetes</taxon>
        <taxon>Streptosporangiales</taxon>
        <taxon>Streptosporangiaceae</taxon>
        <taxon>Acrocarpospora</taxon>
    </lineage>
</organism>
<evidence type="ECO:0008006" key="4">
    <source>
        <dbReference type="Google" id="ProtNLM"/>
    </source>
</evidence>
<evidence type="ECO:0000313" key="3">
    <source>
        <dbReference type="Proteomes" id="UP000640052"/>
    </source>
</evidence>
<dbReference type="AlphaFoldDB" id="A0A919Q8Y2"/>
<proteinExistence type="predicted"/>
<gene>
    <name evidence="2" type="ORF">Aph01nite_03270</name>
</gene>
<keyword evidence="1" id="KW-0812">Transmembrane</keyword>
<comment type="caution">
    <text evidence="2">The sequence shown here is derived from an EMBL/GenBank/DDBJ whole genome shotgun (WGS) entry which is preliminary data.</text>
</comment>